<gene>
    <name evidence="1" type="ORF">A4W93_18830</name>
</gene>
<dbReference type="SUPFAM" id="SSF55486">
    <property type="entry name" value="Metalloproteases ('zincins'), catalytic domain"/>
    <property type="match status" value="1"/>
</dbReference>
<keyword evidence="2" id="KW-1185">Reference proteome</keyword>
<accession>A0A1W6LC27</accession>
<dbReference type="PANTHER" id="PTHR41775">
    <property type="entry name" value="SECRETED PROTEIN-RELATED"/>
    <property type="match status" value="1"/>
</dbReference>
<dbReference type="STRING" id="946333.A4W93_18830"/>
<evidence type="ECO:0000313" key="1">
    <source>
        <dbReference type="EMBL" id="ARN21783.1"/>
    </source>
</evidence>
<dbReference type="NCBIfam" id="TIGR03296">
    <property type="entry name" value="M6dom_TIGR03296"/>
    <property type="match status" value="1"/>
</dbReference>
<dbReference type="Pfam" id="PF05547">
    <property type="entry name" value="Peptidase_M6"/>
    <property type="match status" value="1"/>
</dbReference>
<reference evidence="1 2" key="1">
    <citation type="submission" date="2016-04" db="EMBL/GenBank/DDBJ databases">
        <title>Complete genome sequence of natural rubber-degrading, novel Gram-negative bacterium, Rhizobacter gummiphilus strain NS21.</title>
        <authorList>
            <person name="Tabata M."/>
            <person name="Kasai D."/>
            <person name="Fukuda M."/>
        </authorList>
    </citation>
    <scope>NUCLEOTIDE SEQUENCE [LARGE SCALE GENOMIC DNA]</scope>
    <source>
        <strain evidence="1 2">NS21</strain>
    </source>
</reference>
<proteinExistence type="predicted"/>
<evidence type="ECO:0000313" key="2">
    <source>
        <dbReference type="Proteomes" id="UP000193427"/>
    </source>
</evidence>
<protein>
    <submittedName>
        <fullName evidence="1">Uncharacterized protein</fullName>
    </submittedName>
</protein>
<dbReference type="KEGG" id="rgu:A4W93_18830"/>
<organism evidence="1 2">
    <name type="scientific">Piscinibacter gummiphilus</name>
    <dbReference type="NCBI Taxonomy" id="946333"/>
    <lineage>
        <taxon>Bacteria</taxon>
        <taxon>Pseudomonadati</taxon>
        <taxon>Pseudomonadota</taxon>
        <taxon>Betaproteobacteria</taxon>
        <taxon>Burkholderiales</taxon>
        <taxon>Sphaerotilaceae</taxon>
        <taxon>Piscinibacter</taxon>
    </lineage>
</organism>
<dbReference type="RefSeq" id="WP_085752077.1">
    <property type="nucleotide sequence ID" value="NZ_BSPR01000009.1"/>
</dbReference>
<dbReference type="EMBL" id="CP015118">
    <property type="protein sequence ID" value="ARN21783.1"/>
    <property type="molecule type" value="Genomic_DNA"/>
</dbReference>
<dbReference type="OrthoDB" id="275270at2"/>
<dbReference type="GO" id="GO:0006508">
    <property type="term" value="P:proteolysis"/>
    <property type="evidence" value="ECO:0007669"/>
    <property type="project" value="InterPro"/>
</dbReference>
<dbReference type="InterPro" id="IPR008757">
    <property type="entry name" value="Peptidase_M6-like_domain"/>
</dbReference>
<dbReference type="AlphaFoldDB" id="A0A1W6LC27"/>
<name>A0A1W6LC27_9BURK</name>
<dbReference type="Proteomes" id="UP000193427">
    <property type="component" value="Chromosome"/>
</dbReference>
<sequence>MSQTQTHRYEDGPTACRPTAAVLKDIKKSIKASHSLSAADIRLASFMGLVTADVQRVTGLNDGVFYPPSDIDPKTAPAQRPLRAARMARSAPGQARKLHALALLVDFSDNKGKRPAADFHKMLFDPANPDSMTSLYREMSYGALDLSGEVVGYVRAPKPYSFYTAGDSGTGTNFPQNTPGLLLDALTEFCKSDNLKRFDSDGDGFVDGIFLIHAGGGAEAEPDPAKRKDMIWSHKWTLPKPFTDQGVKVFAYSTEPEDGRVGVFSHEFGHVLGLPDLYDTSYRSEGVGNWCLMGGGSWGGQGKKPTRMSCWCLSKLGWIKPVAAKSAKYTLDPLEGDPKECLWVWTKGKAGPEYFMLENRQATGRDVSLPGSGLAVWHIDETRSDNTNPLAYKVGLLQADGKRELELAKNAGDANDLFPGGLKKKSLNATTNPSSRAHDGSATGVSLSGIALKAGVVTVTVKR</sequence>
<dbReference type="GO" id="GO:0008233">
    <property type="term" value="F:peptidase activity"/>
    <property type="evidence" value="ECO:0007669"/>
    <property type="project" value="InterPro"/>
</dbReference>
<dbReference type="PANTHER" id="PTHR41775:SF1">
    <property type="entry name" value="PEPTIDASE M6-LIKE DOMAIN-CONTAINING PROTEIN"/>
    <property type="match status" value="1"/>
</dbReference>